<dbReference type="GO" id="GO:0005829">
    <property type="term" value="C:cytosol"/>
    <property type="evidence" value="ECO:0007669"/>
    <property type="project" value="TreeGrafter"/>
</dbReference>
<evidence type="ECO:0000259" key="5">
    <source>
        <dbReference type="SMART" id="SM00738"/>
    </source>
</evidence>
<evidence type="ECO:0000256" key="4">
    <source>
        <dbReference type="ARBA" id="ARBA00023163"/>
    </source>
</evidence>
<dbReference type="InterPro" id="IPR047050">
    <property type="entry name" value="NGN"/>
</dbReference>
<evidence type="ECO:0000256" key="2">
    <source>
        <dbReference type="ARBA" id="ARBA00022814"/>
    </source>
</evidence>
<evidence type="ECO:0000256" key="3">
    <source>
        <dbReference type="ARBA" id="ARBA00023015"/>
    </source>
</evidence>
<dbReference type="PANTHER" id="PTHR30265">
    <property type="entry name" value="RHO-INTERACTING TRANSCRIPTION TERMINATION FACTOR NUSG"/>
    <property type="match status" value="1"/>
</dbReference>
<dbReference type="PANTHER" id="PTHR30265:SF2">
    <property type="entry name" value="TRANSCRIPTION TERMINATION_ANTITERMINATION PROTEIN NUSG"/>
    <property type="match status" value="1"/>
</dbReference>
<comment type="caution">
    <text evidence="6">The sequence shown here is derived from an EMBL/GenBank/DDBJ whole genome shotgun (WGS) entry which is preliminary data.</text>
</comment>
<dbReference type="InterPro" id="IPR006645">
    <property type="entry name" value="NGN-like_dom"/>
</dbReference>
<organism evidence="6 7">
    <name type="scientific">Hyalomma marginatum</name>
    <dbReference type="NCBI Taxonomy" id="34627"/>
    <lineage>
        <taxon>Eukaryota</taxon>
        <taxon>Metazoa</taxon>
        <taxon>Ecdysozoa</taxon>
        <taxon>Arthropoda</taxon>
        <taxon>Chelicerata</taxon>
        <taxon>Arachnida</taxon>
        <taxon>Acari</taxon>
        <taxon>Parasitiformes</taxon>
        <taxon>Ixodida</taxon>
        <taxon>Ixodoidea</taxon>
        <taxon>Ixodidae</taxon>
        <taxon>Hyalomminae</taxon>
        <taxon>Hyalomma</taxon>
    </lineage>
</organism>
<protein>
    <recommendedName>
        <fullName evidence="5">NusG-like N-terminal domain-containing protein</fullName>
    </recommendedName>
</protein>
<sequence>VSSDWYIVNTTSGCENKVAKAIREEAIKKGMSDVFEEIIVPTESYAEIRRGKKVDTKKKILPGYIIIKMHMNESAWGLVKRIPNVAKFLGADNRPAKVSEKEVERILKKVEEGSIAKDVPVSFELHEVIRITDGPFETFTGVIEEVDKEKLRLRVLVSILGREAPVELEFNQVEKI</sequence>
<accession>A0A8S4BVS6</accession>
<dbReference type="InterPro" id="IPR008991">
    <property type="entry name" value="Translation_prot_SH3-like_sf"/>
</dbReference>
<dbReference type="PRINTS" id="PR00338">
    <property type="entry name" value="NUSGTNSCPFCT"/>
</dbReference>
<dbReference type="SMART" id="SM00738">
    <property type="entry name" value="NGN"/>
    <property type="match status" value="1"/>
</dbReference>
<evidence type="ECO:0000256" key="1">
    <source>
        <dbReference type="ARBA" id="ARBA00022472"/>
    </source>
</evidence>
<dbReference type="InterPro" id="IPR005824">
    <property type="entry name" value="KOW"/>
</dbReference>
<proteinExistence type="inferred from homology"/>
<keyword evidence="3" id="KW-0805">Transcription regulation</keyword>
<evidence type="ECO:0000313" key="7">
    <source>
        <dbReference type="Proteomes" id="UP000837675"/>
    </source>
</evidence>
<dbReference type="NCBIfam" id="TIGR00922">
    <property type="entry name" value="nusG"/>
    <property type="match status" value="1"/>
</dbReference>
<dbReference type="Gene3D" id="3.30.70.940">
    <property type="entry name" value="NusG, N-terminal domain"/>
    <property type="match status" value="1"/>
</dbReference>
<keyword evidence="2" id="KW-0889">Transcription antitermination</keyword>
<dbReference type="InterPro" id="IPR043425">
    <property type="entry name" value="NusG-like"/>
</dbReference>
<feature type="non-terminal residue" evidence="6">
    <location>
        <position position="1"/>
    </location>
</feature>
<dbReference type="Proteomes" id="UP000837675">
    <property type="component" value="Unassembled WGS sequence"/>
</dbReference>
<dbReference type="EMBL" id="CAJVAF010000071">
    <property type="protein sequence ID" value="CAG7589959.1"/>
    <property type="molecule type" value="Genomic_DNA"/>
</dbReference>
<dbReference type="CDD" id="cd06091">
    <property type="entry name" value="KOW_NusG"/>
    <property type="match status" value="1"/>
</dbReference>
<dbReference type="GO" id="GO:0006354">
    <property type="term" value="P:DNA-templated transcription elongation"/>
    <property type="evidence" value="ECO:0007669"/>
    <property type="project" value="InterPro"/>
</dbReference>
<dbReference type="Pfam" id="PF02357">
    <property type="entry name" value="NusG"/>
    <property type="match status" value="1"/>
</dbReference>
<keyword evidence="7" id="KW-1185">Reference proteome</keyword>
<gene>
    <name evidence="6" type="ORF">MHYMCMPASI_00224</name>
</gene>
<dbReference type="InterPro" id="IPR014722">
    <property type="entry name" value="Rib_uL2_dom2"/>
</dbReference>
<dbReference type="CDD" id="cd09891">
    <property type="entry name" value="NGN_Bact_1"/>
    <property type="match status" value="1"/>
</dbReference>
<reference evidence="6" key="1">
    <citation type="submission" date="2021-06" db="EMBL/GenBank/DDBJ databases">
        <authorList>
            <person name="Nardi T."/>
            <person name="Nardi T."/>
        </authorList>
    </citation>
    <scope>NUCLEOTIDE SEQUENCE</scope>
</reference>
<dbReference type="InterPro" id="IPR001062">
    <property type="entry name" value="Transcrpt_antiterm_NusG"/>
</dbReference>
<dbReference type="GO" id="GO:0032784">
    <property type="term" value="P:regulation of DNA-templated transcription elongation"/>
    <property type="evidence" value="ECO:0007669"/>
    <property type="project" value="InterPro"/>
</dbReference>
<dbReference type="GO" id="GO:0006353">
    <property type="term" value="P:DNA-templated transcription termination"/>
    <property type="evidence" value="ECO:0007669"/>
    <property type="project" value="UniProtKB-KW"/>
</dbReference>
<dbReference type="SUPFAM" id="SSF82679">
    <property type="entry name" value="N-utilization substance G protein NusG, N-terminal domain"/>
    <property type="match status" value="1"/>
</dbReference>
<dbReference type="AlphaFoldDB" id="A0A8S4BVS6"/>
<dbReference type="InterPro" id="IPR036735">
    <property type="entry name" value="NGN_dom_sf"/>
</dbReference>
<dbReference type="SUPFAM" id="SSF50104">
    <property type="entry name" value="Translation proteins SH3-like domain"/>
    <property type="match status" value="1"/>
</dbReference>
<keyword evidence="4" id="KW-0804">Transcription</keyword>
<dbReference type="Gene3D" id="2.30.30.30">
    <property type="match status" value="1"/>
</dbReference>
<keyword evidence="1" id="KW-0806">Transcription termination</keyword>
<dbReference type="FunFam" id="2.30.30.30:FF:000002">
    <property type="entry name" value="Transcription termination/antitermination factor NusG"/>
    <property type="match status" value="1"/>
</dbReference>
<name>A0A8S4BVS6_9ACAR</name>
<feature type="domain" description="NusG-like N-terminal" evidence="5">
    <location>
        <begin position="2"/>
        <end position="110"/>
    </location>
</feature>
<evidence type="ECO:0000313" key="6">
    <source>
        <dbReference type="EMBL" id="CAG7589959.1"/>
    </source>
</evidence>
<dbReference type="Pfam" id="PF00467">
    <property type="entry name" value="KOW"/>
    <property type="match status" value="1"/>
</dbReference>
<dbReference type="GO" id="GO:0031564">
    <property type="term" value="P:transcription antitermination"/>
    <property type="evidence" value="ECO:0007669"/>
    <property type="project" value="UniProtKB-KW"/>
</dbReference>
<dbReference type="HAMAP" id="MF_00948">
    <property type="entry name" value="NusG"/>
    <property type="match status" value="1"/>
</dbReference>